<organism evidence="2 3">
    <name type="scientific">Thiohalobacter thiocyanaticus</name>
    <dbReference type="NCBI Taxonomy" id="585455"/>
    <lineage>
        <taxon>Bacteria</taxon>
        <taxon>Pseudomonadati</taxon>
        <taxon>Pseudomonadota</taxon>
        <taxon>Gammaproteobacteria</taxon>
        <taxon>Thiohalobacterales</taxon>
        <taxon>Thiohalobacteraceae</taxon>
        <taxon>Thiohalobacter</taxon>
    </lineage>
</organism>
<sequence>MRRSAMSYAIHDKQSAPEASREVLEQAEQAYGFVPNLFGVLAESPAALRAYTAVTDILQHAGLNPVEQQVVMLTVSADNGCTYCVGAHSGLAQMVKMDPAVLEALREQRELPDAKLEVLRRFTLAVLSHRGWVPEAELQTFHEAGYGQREVLDVITIVALKTLSNYTNHIAGTPLDQAFAGLEWEPARATG</sequence>
<proteinExistence type="predicted"/>
<dbReference type="PANTHER" id="PTHR35446">
    <property type="entry name" value="SI:CH211-175M2.5"/>
    <property type="match status" value="1"/>
</dbReference>
<dbReference type="NCBIfam" id="TIGR01926">
    <property type="entry name" value="peroxid_rel"/>
    <property type="match status" value="1"/>
</dbReference>
<reference evidence="2 3" key="1">
    <citation type="journal article" date="2010" name="Int. J. Syst. Evol. Microbiol.">
        <title>Thiohalobacter thiocyanaticus gen. nov., sp. nov., a moderately halophilic, sulfur-oxidizing gammaproteobacterium from hypersaline lakes, that utilizes thiocyanate.</title>
        <authorList>
            <person name="Sorokin D.Y."/>
            <person name="Kovaleva O.L."/>
            <person name="Tourova T.P."/>
            <person name="Muyzer G."/>
        </authorList>
    </citation>
    <scope>NUCLEOTIDE SEQUENCE [LARGE SCALE GENOMIC DNA]</scope>
    <source>
        <strain evidence="2 3">Hrh1</strain>
    </source>
</reference>
<evidence type="ECO:0000313" key="2">
    <source>
        <dbReference type="EMBL" id="RRQ20879.1"/>
    </source>
</evidence>
<comment type="caution">
    <text evidence="2">The sequence shown here is derived from an EMBL/GenBank/DDBJ whole genome shotgun (WGS) entry which is preliminary data.</text>
</comment>
<dbReference type="EMBL" id="QZMU01000001">
    <property type="protein sequence ID" value="RRQ20879.1"/>
    <property type="molecule type" value="Genomic_DNA"/>
</dbReference>
<dbReference type="InterPro" id="IPR010195">
    <property type="entry name" value="Uncharacterised_peroxidase-rel"/>
</dbReference>
<dbReference type="PANTHER" id="PTHR35446:SF3">
    <property type="entry name" value="CMD DOMAIN-CONTAINING PROTEIN"/>
    <property type="match status" value="1"/>
</dbReference>
<name>A0A426QGK2_9GAMM</name>
<dbReference type="Pfam" id="PF02627">
    <property type="entry name" value="CMD"/>
    <property type="match status" value="1"/>
</dbReference>
<keyword evidence="3" id="KW-1185">Reference proteome</keyword>
<dbReference type="InterPro" id="IPR029032">
    <property type="entry name" value="AhpD-like"/>
</dbReference>
<dbReference type="Gene3D" id="1.20.1290.10">
    <property type="entry name" value="AhpD-like"/>
    <property type="match status" value="1"/>
</dbReference>
<evidence type="ECO:0000259" key="1">
    <source>
        <dbReference type="Pfam" id="PF02627"/>
    </source>
</evidence>
<dbReference type="NCBIfam" id="TIGR00778">
    <property type="entry name" value="ahpD_dom"/>
    <property type="match status" value="1"/>
</dbReference>
<dbReference type="InterPro" id="IPR004675">
    <property type="entry name" value="AhpD_core"/>
</dbReference>
<feature type="domain" description="Carboxymuconolactone decarboxylase-like" evidence="1">
    <location>
        <begin position="45"/>
        <end position="112"/>
    </location>
</feature>
<dbReference type="AlphaFoldDB" id="A0A426QGK2"/>
<accession>A0A426QGK2</accession>
<dbReference type="Proteomes" id="UP000287798">
    <property type="component" value="Unassembled WGS sequence"/>
</dbReference>
<evidence type="ECO:0000313" key="3">
    <source>
        <dbReference type="Proteomes" id="UP000287798"/>
    </source>
</evidence>
<protein>
    <submittedName>
        <fullName evidence="2">Carboxymuconolactone decarboxylase family protein</fullName>
    </submittedName>
</protein>
<gene>
    <name evidence="2" type="ORF">D6C00_02125</name>
</gene>
<dbReference type="InterPro" id="IPR003779">
    <property type="entry name" value="CMD-like"/>
</dbReference>
<dbReference type="GO" id="GO:0051920">
    <property type="term" value="F:peroxiredoxin activity"/>
    <property type="evidence" value="ECO:0007669"/>
    <property type="project" value="InterPro"/>
</dbReference>
<dbReference type="SUPFAM" id="SSF69118">
    <property type="entry name" value="AhpD-like"/>
    <property type="match status" value="1"/>
</dbReference>